<keyword evidence="4" id="KW-0614">Plasmid</keyword>
<gene>
    <name evidence="4" type="ORF">AB870_24375</name>
</gene>
<dbReference type="GO" id="GO:0009307">
    <property type="term" value="P:DNA restriction-modification system"/>
    <property type="evidence" value="ECO:0007669"/>
    <property type="project" value="InterPro"/>
</dbReference>
<evidence type="ECO:0000259" key="3">
    <source>
        <dbReference type="Pfam" id="PF04471"/>
    </source>
</evidence>
<keyword evidence="2" id="KW-0472">Membrane</keyword>
<evidence type="ECO:0000256" key="2">
    <source>
        <dbReference type="SAM" id="Phobius"/>
    </source>
</evidence>
<dbReference type="GO" id="GO:0003677">
    <property type="term" value="F:DNA binding"/>
    <property type="evidence" value="ECO:0007669"/>
    <property type="project" value="InterPro"/>
</dbReference>
<dbReference type="Proteomes" id="UP000035651">
    <property type="component" value="Plasmid pPF72-1"/>
</dbReference>
<feature type="region of interest" description="Disordered" evidence="1">
    <location>
        <begin position="178"/>
        <end position="197"/>
    </location>
</feature>
<organism evidence="4 5">
    <name type="scientific">Pandoraea faecigallinarum</name>
    <dbReference type="NCBI Taxonomy" id="656179"/>
    <lineage>
        <taxon>Bacteria</taxon>
        <taxon>Pseudomonadati</taxon>
        <taxon>Pseudomonadota</taxon>
        <taxon>Betaproteobacteria</taxon>
        <taxon>Burkholderiales</taxon>
        <taxon>Burkholderiaceae</taxon>
        <taxon>Pandoraea</taxon>
    </lineage>
</organism>
<dbReference type="PATRIC" id="fig|656179.3.peg.5237"/>
<dbReference type="KEGG" id="pfg:AB870_24375"/>
<dbReference type="RefSeq" id="WP_047909300.1">
    <property type="nucleotide sequence ID" value="NZ_CP011808.2"/>
</dbReference>
<feature type="transmembrane region" description="Helical" evidence="2">
    <location>
        <begin position="31"/>
        <end position="53"/>
    </location>
</feature>
<accession>A0A0H3X304</accession>
<reference evidence="4" key="1">
    <citation type="submission" date="2016-06" db="EMBL/GenBank/DDBJ databases">
        <title>Complete Genome Sequence of Pandoraea faecigallinarum DSM-23572.</title>
        <authorList>
            <person name="Yong D."/>
            <person name="Ee R."/>
            <person name="Lim Y.-L."/>
            <person name="Yin W.-F."/>
            <person name="Chan K.-G."/>
        </authorList>
    </citation>
    <scope>NUCLEOTIDE SEQUENCE</scope>
    <source>
        <strain evidence="4">DSM 23572</strain>
        <plasmid evidence="4">pPF72-1</plasmid>
    </source>
</reference>
<dbReference type="EMBL" id="CP011808">
    <property type="protein sequence ID" value="AKM33333.1"/>
    <property type="molecule type" value="Genomic_DNA"/>
</dbReference>
<evidence type="ECO:0000313" key="5">
    <source>
        <dbReference type="Proteomes" id="UP000035651"/>
    </source>
</evidence>
<dbReference type="InterPro" id="IPR007560">
    <property type="entry name" value="Restrct_endonuc_IV_Mrr"/>
</dbReference>
<dbReference type="OrthoDB" id="9255828at2"/>
<dbReference type="AlphaFoldDB" id="A0A0H3X304"/>
<dbReference type="GO" id="GO:0004519">
    <property type="term" value="F:endonuclease activity"/>
    <property type="evidence" value="ECO:0007669"/>
    <property type="project" value="InterPro"/>
</dbReference>
<keyword evidence="2" id="KW-0812">Transmembrane</keyword>
<name>A0A0H3X304_9BURK</name>
<sequence>MGILASLVGALVAVIPSGTNMEATTRSEIVMTVRVTAIVSLALISLVASVYRFRTVQEDLDSMSAEMAQSMIFERSVFKTLKKSGVREVKLVLGDALGDFLVDTGGRRYLIEVKRWRHKAPISLLAQLAKRLSVSANESGAQESLVVTPRSLGPAAKPGQFPGVVFVTEKRLAAYLKQPPDGVQTPAKPNKLAVNAE</sequence>
<evidence type="ECO:0000256" key="1">
    <source>
        <dbReference type="SAM" id="MobiDB-lite"/>
    </source>
</evidence>
<keyword evidence="2" id="KW-1133">Transmembrane helix</keyword>
<geneLocation type="plasmid" evidence="4 5">
    <name>pPF72-1</name>
</geneLocation>
<protein>
    <recommendedName>
        <fullName evidence="3">Restriction endonuclease type IV Mrr domain-containing protein</fullName>
    </recommendedName>
</protein>
<evidence type="ECO:0000313" key="4">
    <source>
        <dbReference type="EMBL" id="AKM33333.1"/>
    </source>
</evidence>
<proteinExistence type="predicted"/>
<feature type="domain" description="Restriction endonuclease type IV Mrr" evidence="3">
    <location>
        <begin position="73"/>
        <end position="173"/>
    </location>
</feature>
<keyword evidence="5" id="KW-1185">Reference proteome</keyword>
<dbReference type="Pfam" id="PF04471">
    <property type="entry name" value="Mrr_cat"/>
    <property type="match status" value="1"/>
</dbReference>